<dbReference type="EMBL" id="JAZIBG010000012">
    <property type="protein sequence ID" value="MEF7613082.1"/>
    <property type="molecule type" value="Genomic_DNA"/>
</dbReference>
<accession>A0AAW9QCT4</accession>
<evidence type="ECO:0000256" key="3">
    <source>
        <dbReference type="SAM" id="MobiDB-lite"/>
    </source>
</evidence>
<evidence type="ECO:0000256" key="2">
    <source>
        <dbReference type="PROSITE-ProRule" id="PRU00110"/>
    </source>
</evidence>
<sequence>MAEYRLVPFSPLRSQTRAPSAETGEGGGGAARSDLPGTLLAMLDEAALNRLRELDPAGQMGLVLRVLRTFDSSMAKLLIQLEQARAAEDFQAIKHVAHTLKSSAASVGALHLSQLCAEIERNVRELQTASLSTQLDAMVTECKRLQTGLKLLGSA</sequence>
<dbReference type="Pfam" id="PF01627">
    <property type="entry name" value="Hpt"/>
    <property type="match status" value="1"/>
</dbReference>
<dbReference type="GO" id="GO:0000160">
    <property type="term" value="P:phosphorelay signal transduction system"/>
    <property type="evidence" value="ECO:0007669"/>
    <property type="project" value="UniProtKB-KW"/>
</dbReference>
<dbReference type="Proteomes" id="UP001336250">
    <property type="component" value="Unassembled WGS sequence"/>
</dbReference>
<feature type="domain" description="HPt" evidence="4">
    <location>
        <begin position="59"/>
        <end position="152"/>
    </location>
</feature>
<proteinExistence type="predicted"/>
<dbReference type="AlphaFoldDB" id="A0AAW9QCT4"/>
<evidence type="ECO:0000313" key="6">
    <source>
        <dbReference type="Proteomes" id="UP001336250"/>
    </source>
</evidence>
<evidence type="ECO:0000256" key="1">
    <source>
        <dbReference type="ARBA" id="ARBA00023012"/>
    </source>
</evidence>
<dbReference type="SMART" id="SM00073">
    <property type="entry name" value="HPT"/>
    <property type="match status" value="1"/>
</dbReference>
<dbReference type="InterPro" id="IPR008207">
    <property type="entry name" value="Sig_transdc_His_kin_Hpt_dom"/>
</dbReference>
<reference evidence="5 6" key="1">
    <citation type="submission" date="2024-02" db="EMBL/GenBank/DDBJ databases">
        <title>Genome sequence of Aquincola sp. MAHUQ-54.</title>
        <authorList>
            <person name="Huq M.A."/>
        </authorList>
    </citation>
    <scope>NUCLEOTIDE SEQUENCE [LARGE SCALE GENOMIC DNA]</scope>
    <source>
        <strain evidence="5 6">MAHUQ-54</strain>
    </source>
</reference>
<dbReference type="CDD" id="cd00088">
    <property type="entry name" value="HPT"/>
    <property type="match status" value="1"/>
</dbReference>
<feature type="region of interest" description="Disordered" evidence="3">
    <location>
        <begin position="1"/>
        <end position="33"/>
    </location>
</feature>
<dbReference type="Gene3D" id="1.20.120.160">
    <property type="entry name" value="HPT domain"/>
    <property type="match status" value="1"/>
</dbReference>
<organism evidence="5 6">
    <name type="scientific">Aquincola agrisoli</name>
    <dbReference type="NCBI Taxonomy" id="3119538"/>
    <lineage>
        <taxon>Bacteria</taxon>
        <taxon>Pseudomonadati</taxon>
        <taxon>Pseudomonadota</taxon>
        <taxon>Betaproteobacteria</taxon>
        <taxon>Burkholderiales</taxon>
        <taxon>Sphaerotilaceae</taxon>
        <taxon>Aquincola</taxon>
    </lineage>
</organism>
<dbReference type="RefSeq" id="WP_332288012.1">
    <property type="nucleotide sequence ID" value="NZ_JAZIBG010000012.1"/>
</dbReference>
<gene>
    <name evidence="5" type="ORF">V4F39_04100</name>
</gene>
<evidence type="ECO:0000259" key="4">
    <source>
        <dbReference type="PROSITE" id="PS50894"/>
    </source>
</evidence>
<keyword evidence="1" id="KW-0902">Two-component regulatory system</keyword>
<dbReference type="PROSITE" id="PS50894">
    <property type="entry name" value="HPT"/>
    <property type="match status" value="1"/>
</dbReference>
<dbReference type="InterPro" id="IPR036641">
    <property type="entry name" value="HPT_dom_sf"/>
</dbReference>
<keyword evidence="6" id="KW-1185">Reference proteome</keyword>
<protein>
    <submittedName>
        <fullName evidence="5">Hpt domain-containing protein</fullName>
    </submittedName>
</protein>
<name>A0AAW9QCT4_9BURK</name>
<comment type="caution">
    <text evidence="5">The sequence shown here is derived from an EMBL/GenBank/DDBJ whole genome shotgun (WGS) entry which is preliminary data.</text>
</comment>
<dbReference type="SUPFAM" id="SSF47226">
    <property type="entry name" value="Histidine-containing phosphotransfer domain, HPT domain"/>
    <property type="match status" value="1"/>
</dbReference>
<feature type="modified residue" description="Phosphohistidine" evidence="2">
    <location>
        <position position="98"/>
    </location>
</feature>
<dbReference type="GO" id="GO:0004672">
    <property type="term" value="F:protein kinase activity"/>
    <property type="evidence" value="ECO:0007669"/>
    <property type="project" value="UniProtKB-ARBA"/>
</dbReference>
<keyword evidence="2" id="KW-0597">Phosphoprotein</keyword>
<evidence type="ECO:0000313" key="5">
    <source>
        <dbReference type="EMBL" id="MEF7613082.1"/>
    </source>
</evidence>